<feature type="domain" description="Cupin type-2" evidence="1">
    <location>
        <begin position="157"/>
        <end position="225"/>
    </location>
</feature>
<dbReference type="InterPro" id="IPR014710">
    <property type="entry name" value="RmlC-like_jellyroll"/>
</dbReference>
<name>A0A9W6PWY5_9ACTN</name>
<dbReference type="Proteomes" id="UP001165124">
    <property type="component" value="Unassembled WGS sequence"/>
</dbReference>
<feature type="domain" description="Cupin type-2" evidence="1">
    <location>
        <begin position="39"/>
        <end position="95"/>
    </location>
</feature>
<dbReference type="Pfam" id="PF07883">
    <property type="entry name" value="Cupin_2"/>
    <property type="match status" value="2"/>
</dbReference>
<evidence type="ECO:0000313" key="3">
    <source>
        <dbReference type="Proteomes" id="UP001165124"/>
    </source>
</evidence>
<comment type="caution">
    <text evidence="2">The sequence shown here is derived from an EMBL/GenBank/DDBJ whole genome shotgun (WGS) entry which is preliminary data.</text>
</comment>
<proteinExistence type="predicted"/>
<dbReference type="RefSeq" id="WP_083951610.1">
    <property type="nucleotide sequence ID" value="NZ_BSRZ01000005.1"/>
</dbReference>
<evidence type="ECO:0000313" key="2">
    <source>
        <dbReference type="EMBL" id="GLW64554.1"/>
    </source>
</evidence>
<dbReference type="Gene3D" id="2.60.120.10">
    <property type="entry name" value="Jelly Rolls"/>
    <property type="match status" value="2"/>
</dbReference>
<dbReference type="PANTHER" id="PTHR43698:SF1">
    <property type="entry name" value="BLL4564 PROTEIN"/>
    <property type="match status" value="1"/>
</dbReference>
<dbReference type="AlphaFoldDB" id="A0A9W6PWY5"/>
<dbReference type="InterPro" id="IPR013096">
    <property type="entry name" value="Cupin_2"/>
</dbReference>
<dbReference type="InterPro" id="IPR011051">
    <property type="entry name" value="RmlC_Cupin_sf"/>
</dbReference>
<reference evidence="2" key="1">
    <citation type="submission" date="2023-02" db="EMBL/GenBank/DDBJ databases">
        <title>Actinomadura rubrobrunea NBRC 14622.</title>
        <authorList>
            <person name="Ichikawa N."/>
            <person name="Sato H."/>
            <person name="Tonouchi N."/>
        </authorList>
    </citation>
    <scope>NUCLEOTIDE SEQUENCE</scope>
    <source>
        <strain evidence="2">NBRC 14622</strain>
    </source>
</reference>
<keyword evidence="3" id="KW-1185">Reference proteome</keyword>
<accession>A0A9W6PWY5</accession>
<sequence>MRIEHSTVQAAPAERFTGEVWVDEIVSGDPSTGQRAMSVRFAPGARTAWHSHPRGQVLRVTEGIGRVQRKGGAVTEIRAGDTVYVEPGEVHWHGAAPHSFMTHLVLQEAGPEDPLIEWLDQVTDAEYQGSSIVREHMVTGDLTGAGDRIDRVELYQITMPPGQAAGVHTHPGGVVGHVIRGRIIFELEGRPAQELSAGSGFFEPPGAIVHRFDNASTTEPATFVACYTLTGDQPLIQPL</sequence>
<dbReference type="CDD" id="cd02233">
    <property type="entry name" value="cupin_HNL-like"/>
    <property type="match status" value="1"/>
</dbReference>
<protein>
    <submittedName>
        <fullName evidence="2">Cupin</fullName>
    </submittedName>
</protein>
<gene>
    <name evidence="2" type="ORF">Arub01_27980</name>
</gene>
<dbReference type="SUPFAM" id="SSF51182">
    <property type="entry name" value="RmlC-like cupins"/>
    <property type="match status" value="1"/>
</dbReference>
<dbReference type="PANTHER" id="PTHR43698">
    <property type="entry name" value="RIBD C-TERMINAL DOMAIN CONTAINING PROTEIN"/>
    <property type="match status" value="1"/>
</dbReference>
<evidence type="ECO:0000259" key="1">
    <source>
        <dbReference type="Pfam" id="PF07883"/>
    </source>
</evidence>
<dbReference type="EMBL" id="BSRZ01000005">
    <property type="protein sequence ID" value="GLW64554.1"/>
    <property type="molecule type" value="Genomic_DNA"/>
</dbReference>
<organism evidence="2 3">
    <name type="scientific">Actinomadura rubrobrunea</name>
    <dbReference type="NCBI Taxonomy" id="115335"/>
    <lineage>
        <taxon>Bacteria</taxon>
        <taxon>Bacillati</taxon>
        <taxon>Actinomycetota</taxon>
        <taxon>Actinomycetes</taxon>
        <taxon>Streptosporangiales</taxon>
        <taxon>Thermomonosporaceae</taxon>
        <taxon>Actinomadura</taxon>
    </lineage>
</organism>
<dbReference type="InterPro" id="IPR047263">
    <property type="entry name" value="HNL-like_cupin"/>
</dbReference>